<dbReference type="GO" id="GO:0005634">
    <property type="term" value="C:nucleus"/>
    <property type="evidence" value="ECO:0000318"/>
    <property type="project" value="GO_Central"/>
</dbReference>
<evidence type="ECO:0000256" key="3">
    <source>
        <dbReference type="ARBA" id="ARBA00023125"/>
    </source>
</evidence>
<keyword evidence="2" id="KW-0805">Transcription regulation</keyword>
<dbReference type="EMBL" id="CM007900">
    <property type="protein sequence ID" value="OTG08168.1"/>
    <property type="molecule type" value="Genomic_DNA"/>
</dbReference>
<dbReference type="Gramene" id="mRNA:HanXRQr2_Chr11g0502461">
    <property type="protein sequence ID" value="mRNA:HanXRQr2_Chr11g0502461"/>
    <property type="gene ID" value="HanXRQr2_Chr11g0502461"/>
</dbReference>
<keyword evidence="3" id="KW-0238">DNA-binding</keyword>
<sequence length="223" mass="25689">MQCSNKNMHLPMRMRKNANKEHPVDLTGRRVLRSLGGKDKHSKICTSKGSRDRRIRLSANTAIQFYDVQDRLGFDRPSNAIDWLMKEAKAAIDVLNGDQYHHFHDLLVPDTTNSIFNVSAAFHRTPGVPVQQNLNQDQIYGFNKSQFVGNPIHWNPDYNESEGFEFVNREPLQSSFHTQVADDVNNNESYGLLGVSFDPEIQVQEAEVELKEDDRRYDQGYMF</sequence>
<name>A0A251TAU1_HELAN</name>
<evidence type="ECO:0000313" key="8">
    <source>
        <dbReference type="EMBL" id="OTG08168.1"/>
    </source>
</evidence>
<keyword evidence="4" id="KW-0804">Transcription</keyword>
<keyword evidence="9" id="KW-1185">Reference proteome</keyword>
<reference evidence="8" key="2">
    <citation type="submission" date="2017-02" db="EMBL/GenBank/DDBJ databases">
        <title>Sunflower complete genome.</title>
        <authorList>
            <person name="Langlade N."/>
            <person name="Munos S."/>
        </authorList>
    </citation>
    <scope>NUCLEOTIDE SEQUENCE [LARGE SCALE GENOMIC DNA]</scope>
    <source>
        <tissue evidence="8">Leaves</tissue>
    </source>
</reference>
<evidence type="ECO:0000259" key="6">
    <source>
        <dbReference type="PROSITE" id="PS51369"/>
    </source>
</evidence>
<dbReference type="GO" id="GO:2000032">
    <property type="term" value="P:regulation of secondary shoot formation"/>
    <property type="evidence" value="ECO:0000318"/>
    <property type="project" value="GO_Central"/>
</dbReference>
<dbReference type="PANTHER" id="PTHR31072">
    <property type="entry name" value="TRANSCRIPTION FACTOR TCP4-RELATED"/>
    <property type="match status" value="1"/>
</dbReference>
<dbReference type="EMBL" id="MNCJ02000326">
    <property type="protein sequence ID" value="KAF5782968.1"/>
    <property type="molecule type" value="Genomic_DNA"/>
</dbReference>
<dbReference type="GO" id="GO:0003700">
    <property type="term" value="F:DNA-binding transcription factor activity"/>
    <property type="evidence" value="ECO:0000318"/>
    <property type="project" value="GO_Central"/>
</dbReference>
<evidence type="ECO:0000256" key="2">
    <source>
        <dbReference type="ARBA" id="ARBA00023015"/>
    </source>
</evidence>
<dbReference type="InParanoid" id="A0A251TAU1"/>
<proteinExistence type="predicted"/>
<protein>
    <submittedName>
        <fullName evidence="8">Putative transcription factor, TCP</fullName>
    </submittedName>
    <submittedName>
        <fullName evidence="7">Transcription factor TCP family</fullName>
    </submittedName>
</protein>
<evidence type="ECO:0000256" key="5">
    <source>
        <dbReference type="ARBA" id="ARBA00023242"/>
    </source>
</evidence>
<evidence type="ECO:0000256" key="1">
    <source>
        <dbReference type="ARBA" id="ARBA00004123"/>
    </source>
</evidence>
<dbReference type="GO" id="GO:0043565">
    <property type="term" value="F:sequence-specific DNA binding"/>
    <property type="evidence" value="ECO:0000318"/>
    <property type="project" value="GO_Central"/>
</dbReference>
<dbReference type="InterPro" id="IPR017887">
    <property type="entry name" value="TF_TCP_subgr"/>
</dbReference>
<reference evidence="7 9" key="1">
    <citation type="journal article" date="2017" name="Nature">
        <title>The sunflower genome provides insights into oil metabolism, flowering and Asterid evolution.</title>
        <authorList>
            <person name="Badouin H."/>
            <person name="Gouzy J."/>
            <person name="Grassa C.J."/>
            <person name="Murat F."/>
            <person name="Staton S.E."/>
            <person name="Cottret L."/>
            <person name="Lelandais-Briere C."/>
            <person name="Owens G.L."/>
            <person name="Carrere S."/>
            <person name="Mayjonade B."/>
            <person name="Legrand L."/>
            <person name="Gill N."/>
            <person name="Kane N.C."/>
            <person name="Bowers J.E."/>
            <person name="Hubner S."/>
            <person name="Bellec A."/>
            <person name="Berard A."/>
            <person name="Berges H."/>
            <person name="Blanchet N."/>
            <person name="Boniface M.C."/>
            <person name="Brunel D."/>
            <person name="Catrice O."/>
            <person name="Chaidir N."/>
            <person name="Claudel C."/>
            <person name="Donnadieu C."/>
            <person name="Faraut T."/>
            <person name="Fievet G."/>
            <person name="Helmstetter N."/>
            <person name="King M."/>
            <person name="Knapp S.J."/>
            <person name="Lai Z."/>
            <person name="Le Paslier M.C."/>
            <person name="Lippi Y."/>
            <person name="Lorenzon L."/>
            <person name="Mandel J.R."/>
            <person name="Marage G."/>
            <person name="Marchand G."/>
            <person name="Marquand E."/>
            <person name="Bret-Mestries E."/>
            <person name="Morien E."/>
            <person name="Nambeesan S."/>
            <person name="Nguyen T."/>
            <person name="Pegot-Espagnet P."/>
            <person name="Pouilly N."/>
            <person name="Raftis F."/>
            <person name="Sallet E."/>
            <person name="Schiex T."/>
            <person name="Thomas J."/>
            <person name="Vandecasteele C."/>
            <person name="Vares D."/>
            <person name="Vear F."/>
            <person name="Vautrin S."/>
            <person name="Crespi M."/>
            <person name="Mangin B."/>
            <person name="Burke J.M."/>
            <person name="Salse J."/>
            <person name="Munos S."/>
            <person name="Vincourt P."/>
            <person name="Rieseberg L.H."/>
            <person name="Langlade N.B."/>
        </authorList>
    </citation>
    <scope>NUCLEOTIDE SEQUENCE [LARGE SCALE GENOMIC DNA]</scope>
    <source>
        <strain evidence="9">cv. SF193</strain>
        <tissue evidence="7">Leaves</tissue>
    </source>
</reference>
<comment type="subcellular location">
    <subcellularLocation>
        <location evidence="1">Nucleus</location>
    </subcellularLocation>
</comment>
<reference evidence="7" key="3">
    <citation type="submission" date="2020-06" db="EMBL/GenBank/DDBJ databases">
        <title>Helianthus annuus Genome sequencing and assembly Release 2.</title>
        <authorList>
            <person name="Gouzy J."/>
            <person name="Langlade N."/>
            <person name="Munos S."/>
        </authorList>
    </citation>
    <scope>NUCLEOTIDE SEQUENCE</scope>
    <source>
        <tissue evidence="7">Leaves</tissue>
    </source>
</reference>
<dbReference type="PROSITE" id="PS51369">
    <property type="entry name" value="TCP"/>
    <property type="match status" value="1"/>
</dbReference>
<dbReference type="OMA" id="NANKEHP"/>
<feature type="domain" description="TCP" evidence="6">
    <location>
        <begin position="37"/>
        <end position="95"/>
    </location>
</feature>
<dbReference type="Proteomes" id="UP000215914">
    <property type="component" value="Chromosome 11"/>
</dbReference>
<dbReference type="InterPro" id="IPR005333">
    <property type="entry name" value="Transcription_factor_TCP"/>
</dbReference>
<dbReference type="Pfam" id="PF03634">
    <property type="entry name" value="TCP"/>
    <property type="match status" value="1"/>
</dbReference>
<keyword evidence="5" id="KW-0539">Nucleus</keyword>
<evidence type="ECO:0000313" key="9">
    <source>
        <dbReference type="Proteomes" id="UP000215914"/>
    </source>
</evidence>
<organism evidence="8 9">
    <name type="scientific">Helianthus annuus</name>
    <name type="common">Common sunflower</name>
    <dbReference type="NCBI Taxonomy" id="4232"/>
    <lineage>
        <taxon>Eukaryota</taxon>
        <taxon>Viridiplantae</taxon>
        <taxon>Streptophyta</taxon>
        <taxon>Embryophyta</taxon>
        <taxon>Tracheophyta</taxon>
        <taxon>Spermatophyta</taxon>
        <taxon>Magnoliopsida</taxon>
        <taxon>eudicotyledons</taxon>
        <taxon>Gunneridae</taxon>
        <taxon>Pentapetalae</taxon>
        <taxon>asterids</taxon>
        <taxon>campanulids</taxon>
        <taxon>Asterales</taxon>
        <taxon>Asteraceae</taxon>
        <taxon>Asteroideae</taxon>
        <taxon>Heliantheae alliance</taxon>
        <taxon>Heliantheae</taxon>
        <taxon>Helianthus</taxon>
    </lineage>
</organism>
<evidence type="ECO:0000313" key="7">
    <source>
        <dbReference type="EMBL" id="KAF5782968.1"/>
    </source>
</evidence>
<accession>A0A251TAU1</accession>
<gene>
    <name evidence="8" type="ORF">HannXRQ_Chr11g0338671</name>
    <name evidence="7" type="ORF">HanXRQr2_Chr11g0502461</name>
</gene>
<evidence type="ECO:0000256" key="4">
    <source>
        <dbReference type="ARBA" id="ARBA00023163"/>
    </source>
</evidence>
<dbReference type="PANTHER" id="PTHR31072:SF240">
    <property type="entry name" value="TRANSCRIPTION FACTOR TCP10"/>
    <property type="match status" value="1"/>
</dbReference>
<dbReference type="OrthoDB" id="1927134at2759"/>
<dbReference type="AlphaFoldDB" id="A0A251TAU1"/>